<protein>
    <recommendedName>
        <fullName evidence="4">JmjC domain-containing protein</fullName>
    </recommendedName>
</protein>
<evidence type="ECO:0000256" key="1">
    <source>
        <dbReference type="SAM" id="MobiDB-lite"/>
    </source>
</evidence>
<feature type="region of interest" description="Disordered" evidence="1">
    <location>
        <begin position="698"/>
        <end position="717"/>
    </location>
</feature>
<evidence type="ECO:0008006" key="4">
    <source>
        <dbReference type="Google" id="ProtNLM"/>
    </source>
</evidence>
<gene>
    <name evidence="2" type="ORF">CVT24_012289</name>
</gene>
<dbReference type="STRING" id="181874.A0A409YJ63"/>
<evidence type="ECO:0000313" key="3">
    <source>
        <dbReference type="Proteomes" id="UP000284842"/>
    </source>
</evidence>
<organism evidence="2 3">
    <name type="scientific">Panaeolus cyanescens</name>
    <dbReference type="NCBI Taxonomy" id="181874"/>
    <lineage>
        <taxon>Eukaryota</taxon>
        <taxon>Fungi</taxon>
        <taxon>Dikarya</taxon>
        <taxon>Basidiomycota</taxon>
        <taxon>Agaricomycotina</taxon>
        <taxon>Agaricomycetes</taxon>
        <taxon>Agaricomycetidae</taxon>
        <taxon>Agaricales</taxon>
        <taxon>Agaricineae</taxon>
        <taxon>Galeropsidaceae</taxon>
        <taxon>Panaeolus</taxon>
    </lineage>
</organism>
<dbReference type="EMBL" id="NHTK01001115">
    <property type="protein sequence ID" value="PPR03026.1"/>
    <property type="molecule type" value="Genomic_DNA"/>
</dbReference>
<feature type="region of interest" description="Disordered" evidence="1">
    <location>
        <begin position="755"/>
        <end position="808"/>
    </location>
</feature>
<dbReference type="Proteomes" id="UP000284842">
    <property type="component" value="Unassembled WGS sequence"/>
</dbReference>
<sequence>MDALYDLDGARIALERVLKGRTGEQKGIPQMVQAGASVYRVERDGPVCRLVNRSIDLDGDGEEVVVAFQGVLVAKDLPPVKKPVDERWAKYGRQRVVLTGLGLPMFEKLSSVIMDIHSLFLNSMSAKSMQCTAFTSFHDFSALEAINRYLTPVNFVKALKEAEVSEDVDPLGHLRRAMGSRFVHMEDNAVMYHCLNVQNSEQGVYRFDVATPAIFQAGDIVEIQVSFVGIMLREGQAKLSLILRGISMLDNSFSQDAAMKRMLAVQKRSSISGGRLLKRRVGYEEENEHAALRARQSRMQGSENEGADAEMQGSVDVPLAGTLASRLHAFETQFFSMRSTEEKNLLLLKYLGIKLDVRDAGGSMDCVAVLDPTSGSKHQVKISGDACAFLSTYRLLDALAGLEVSSPTISRNRPIPRGPWNKDAVDKLELAFRYLNDWPETLLAFKRLMQKKGPTTLQQPPSSPIVRVIRRLVHNRESQSLNIIETNFLVCTMNLAMVLNGGMEDALNGLGLPEQFEEFINRIGAGEDSLTAEEIEFLKAFCDQSRPTQANSNSRKRDISPRSTVSHLQNQLQLGLMLTFVALFSKRNLGAYGFNKQHLLDVAKALGNERPPLLRTCDRIILTCMLRVASGEEDPANLLSSINDALPWQDIENLAKEDAARFWFTHEYGRFLEAPESSIDPDKPDDSTAQTASIDYEPENNEENEIPPPLPSPVAQANVQPPVSIRNDIDENAGGRPKSARRVELDARKAALAAANSQLAQPNGKASDDSKETGGKKRKRTAKSTKGGRGRIASTASDVPSSDEYSSDDGIRELTAEEIKEFRVDVKDFTAAREPNAFKTIYVPADEDQLTEEFVARIPQEMVKQHTFWDADGGAHPCELQPHHIDYIERLDTFYDRAKESFVNDLPPHVSDPVNSTFGVMPYDRFLQLGSAKAQELLEEKTYVITNCPPHPVNYDFDKDTLSGIIPLSQDIPIQADCSFKEKNQHSHPLTVRGSASQLLKSKGRNGKVLNALDLPQLIDGTMVPASLATDITAWHHTRGVFFATPNAVYPLNEMNWFLAGTADAITWIHSDAEGTNTGLRVMCGMKYWGIITHKQTGKITTIDCLTDAAKFALDIIQDHSDFRVEFVALRPSDMLLMRAGQLHMVVGPVDTICRGFHFYGGNLMQYTLSALIHTFSLNEYITNTTHAASRQILRSITIFFYGVLFAKTTDLSARMLEHVPDMKTWKGVINVVSACILSILGNVLDFRTYLAPNQTPDQIASEIQSAAMLKQDINDIPWCERISSCVARGVGIRMLHIINDCCRFTNPDGKEEKDLVFRHVARLMKAIESYRVEADKSQLNGAPHCTHDLLVRQLKNVSMWSSSIGRYFDCPDLIKLDTHVLYFNQAGWKVTWDVDIDDWMHDYGHEGIDFVHRGSTFFDCLFFATRPDAPNHAKRSRTD</sequence>
<dbReference type="OrthoDB" id="3270451at2759"/>
<proteinExistence type="predicted"/>
<name>A0A409YJ63_9AGAR</name>
<feature type="compositionally biased region" description="Basic and acidic residues" evidence="1">
    <location>
        <begin position="766"/>
        <end position="775"/>
    </location>
</feature>
<evidence type="ECO:0000313" key="2">
    <source>
        <dbReference type="EMBL" id="PPR03026.1"/>
    </source>
</evidence>
<comment type="caution">
    <text evidence="2">The sequence shown here is derived from an EMBL/GenBank/DDBJ whole genome shotgun (WGS) entry which is preliminary data.</text>
</comment>
<dbReference type="InParanoid" id="A0A409YJ63"/>
<feature type="compositionally biased region" description="Polar residues" evidence="1">
    <location>
        <begin position="794"/>
        <end position="804"/>
    </location>
</feature>
<reference evidence="2 3" key="1">
    <citation type="journal article" date="2018" name="Evol. Lett.">
        <title>Horizontal gene cluster transfer increased hallucinogenic mushroom diversity.</title>
        <authorList>
            <person name="Reynolds H.T."/>
            <person name="Vijayakumar V."/>
            <person name="Gluck-Thaler E."/>
            <person name="Korotkin H.B."/>
            <person name="Matheny P.B."/>
            <person name="Slot J.C."/>
        </authorList>
    </citation>
    <scope>NUCLEOTIDE SEQUENCE [LARGE SCALE GENOMIC DNA]</scope>
    <source>
        <strain evidence="2 3">2629</strain>
    </source>
</reference>
<keyword evidence="3" id="KW-1185">Reference proteome</keyword>
<feature type="compositionally biased region" description="Basic residues" evidence="1">
    <location>
        <begin position="776"/>
        <end position="789"/>
    </location>
</feature>
<accession>A0A409YJ63</accession>
<dbReference type="Gene3D" id="2.60.120.650">
    <property type="entry name" value="Cupin"/>
    <property type="match status" value="1"/>
</dbReference>